<feature type="transmembrane region" description="Helical" evidence="1">
    <location>
        <begin position="100"/>
        <end position="118"/>
    </location>
</feature>
<accession>A0A4R0HFS7</accession>
<evidence type="ECO:0000256" key="1">
    <source>
        <dbReference type="SAM" id="Phobius"/>
    </source>
</evidence>
<comment type="caution">
    <text evidence="2">The sequence shown here is derived from an EMBL/GenBank/DDBJ whole genome shotgun (WGS) entry which is preliminary data.</text>
</comment>
<sequence>MIAIVVAAVFFAGMGIYGLVLPAALVRPFGIVASGPDARNEVRAVYGGFGLAIAGLLVAAALDDGIRRGAVIAVAVALGGMAAGRLIGALRDRPRAFYPSWFYFCVEVVLGGVLWFAVS</sequence>
<evidence type="ECO:0000313" key="3">
    <source>
        <dbReference type="Proteomes" id="UP000292346"/>
    </source>
</evidence>
<dbReference type="InterPro" id="IPR025597">
    <property type="entry name" value="DUF4345"/>
</dbReference>
<reference evidence="2 3" key="1">
    <citation type="submission" date="2019-02" db="EMBL/GenBank/DDBJ databases">
        <title>Kribbella capetownensis sp. nov. and Kribbella speibonae sp. nov., isolated from soil.</title>
        <authorList>
            <person name="Curtis S.M."/>
            <person name="Norton I."/>
            <person name="Everest G.J."/>
            <person name="Meyers P.R."/>
        </authorList>
    </citation>
    <scope>NUCLEOTIDE SEQUENCE [LARGE SCALE GENOMIC DNA]</scope>
    <source>
        <strain evidence="2 3">KCTC 29219</strain>
    </source>
</reference>
<dbReference type="Pfam" id="PF14248">
    <property type="entry name" value="DUF4345"/>
    <property type="match status" value="1"/>
</dbReference>
<dbReference type="RefSeq" id="WP_131339644.1">
    <property type="nucleotide sequence ID" value="NZ_SJJZ01000002.1"/>
</dbReference>
<dbReference type="AlphaFoldDB" id="A0A4R0HFS7"/>
<name>A0A4R0HFS7_9ACTN</name>
<feature type="transmembrane region" description="Helical" evidence="1">
    <location>
        <begin position="44"/>
        <end position="62"/>
    </location>
</feature>
<keyword evidence="1" id="KW-0812">Transmembrane</keyword>
<keyword evidence="1" id="KW-0472">Membrane</keyword>
<keyword evidence="3" id="KW-1185">Reference proteome</keyword>
<proteinExistence type="predicted"/>
<dbReference type="EMBL" id="SJJZ01000002">
    <property type="protein sequence ID" value="TCC08320.1"/>
    <property type="molecule type" value="Genomic_DNA"/>
</dbReference>
<organism evidence="2 3">
    <name type="scientific">Kribbella soli</name>
    <dbReference type="NCBI Taxonomy" id="1124743"/>
    <lineage>
        <taxon>Bacteria</taxon>
        <taxon>Bacillati</taxon>
        <taxon>Actinomycetota</taxon>
        <taxon>Actinomycetes</taxon>
        <taxon>Propionibacteriales</taxon>
        <taxon>Kribbellaceae</taxon>
        <taxon>Kribbella</taxon>
    </lineage>
</organism>
<evidence type="ECO:0000313" key="2">
    <source>
        <dbReference type="EMBL" id="TCC08320.1"/>
    </source>
</evidence>
<feature type="transmembrane region" description="Helical" evidence="1">
    <location>
        <begin position="69"/>
        <end position="88"/>
    </location>
</feature>
<gene>
    <name evidence="2" type="ORF">E0H45_20725</name>
</gene>
<keyword evidence="1" id="KW-1133">Transmembrane helix</keyword>
<dbReference type="Proteomes" id="UP000292346">
    <property type="component" value="Unassembled WGS sequence"/>
</dbReference>
<dbReference type="OrthoDB" id="8481950at2"/>
<protein>
    <submittedName>
        <fullName evidence="2">DUF4345 domain-containing protein</fullName>
    </submittedName>
</protein>